<evidence type="ECO:0000256" key="3">
    <source>
        <dbReference type="ARBA" id="ARBA00022525"/>
    </source>
</evidence>
<dbReference type="SUPFAM" id="SSF55486">
    <property type="entry name" value="Metalloproteases ('zincins'), catalytic domain"/>
    <property type="match status" value="1"/>
</dbReference>
<dbReference type="Proteomes" id="UP001432322">
    <property type="component" value="Unassembled WGS sequence"/>
</dbReference>
<dbReference type="FunFam" id="3.40.390.10:FF:000045">
    <property type="entry name" value="Metalloendopeptidase"/>
    <property type="match status" value="1"/>
</dbReference>
<evidence type="ECO:0000256" key="14">
    <source>
        <dbReference type="RuleBase" id="RU361183"/>
    </source>
</evidence>
<keyword evidence="16" id="KW-0812">Transmembrane</keyword>
<evidence type="ECO:0000256" key="6">
    <source>
        <dbReference type="ARBA" id="ARBA00022729"/>
    </source>
</evidence>
<dbReference type="InterPro" id="IPR006026">
    <property type="entry name" value="Peptidase_Metallo"/>
</dbReference>
<keyword evidence="16" id="KW-0472">Membrane</keyword>
<feature type="non-terminal residue" evidence="19">
    <location>
        <position position="1"/>
    </location>
</feature>
<dbReference type="PROSITE" id="PS51864">
    <property type="entry name" value="ASTACIN"/>
    <property type="match status" value="1"/>
</dbReference>
<evidence type="ECO:0000256" key="7">
    <source>
        <dbReference type="ARBA" id="ARBA00022801"/>
    </source>
</evidence>
<dbReference type="InterPro" id="IPR001506">
    <property type="entry name" value="Peptidase_M12A"/>
</dbReference>
<dbReference type="InterPro" id="IPR024079">
    <property type="entry name" value="MetalloPept_cat_dom_sf"/>
</dbReference>
<keyword evidence="6" id="KW-0732">Signal</keyword>
<comment type="caution">
    <text evidence="19">The sequence shown here is derived from an EMBL/GenBank/DDBJ whole genome shotgun (WGS) entry which is preliminary data.</text>
</comment>
<keyword evidence="4 13" id="KW-0645">Protease</keyword>
<feature type="binding site" evidence="13">
    <location>
        <position position="235"/>
    </location>
    <ligand>
        <name>Zn(2+)</name>
        <dbReference type="ChEBI" id="CHEBI:29105"/>
        <note>catalytic</note>
    </ligand>
</feature>
<keyword evidence="7 13" id="KW-0378">Hydrolase</keyword>
<organism evidence="19 20">
    <name type="scientific">Pristionchus fissidentatus</name>
    <dbReference type="NCBI Taxonomy" id="1538716"/>
    <lineage>
        <taxon>Eukaryota</taxon>
        <taxon>Metazoa</taxon>
        <taxon>Ecdysozoa</taxon>
        <taxon>Nematoda</taxon>
        <taxon>Chromadorea</taxon>
        <taxon>Rhabditida</taxon>
        <taxon>Rhabditina</taxon>
        <taxon>Diplogasteromorpha</taxon>
        <taxon>Diplogasteroidea</taxon>
        <taxon>Neodiplogasteridae</taxon>
        <taxon>Pristionchus</taxon>
    </lineage>
</organism>
<feature type="active site" evidence="13">
    <location>
        <position position="232"/>
    </location>
</feature>
<dbReference type="AlphaFoldDB" id="A0AAV5W8R6"/>
<keyword evidence="3" id="KW-0964">Secreted</keyword>
<feature type="domain" description="Peptidase M12A" evidence="18">
    <location>
        <begin position="140"/>
        <end position="335"/>
    </location>
</feature>
<protein>
    <recommendedName>
        <fullName evidence="14">Metalloendopeptidase</fullName>
        <ecNumber evidence="14">3.4.24.-</ecNumber>
    </recommendedName>
</protein>
<comment type="cofactor">
    <cofactor evidence="13 14">
        <name>Zn(2+)</name>
        <dbReference type="ChEBI" id="CHEBI:29105"/>
    </cofactor>
    <text evidence="13 14">Binds 1 zinc ion per subunit.</text>
</comment>
<evidence type="ECO:0000256" key="10">
    <source>
        <dbReference type="ARBA" id="ARBA00023145"/>
    </source>
</evidence>
<dbReference type="Gene3D" id="3.40.390.10">
    <property type="entry name" value="Collagenase (Catalytic Domain)"/>
    <property type="match status" value="1"/>
</dbReference>
<evidence type="ECO:0000259" key="18">
    <source>
        <dbReference type="PROSITE" id="PS51864"/>
    </source>
</evidence>
<feature type="binding site" evidence="13">
    <location>
        <position position="231"/>
    </location>
    <ligand>
        <name>Zn(2+)</name>
        <dbReference type="ChEBI" id="CHEBI:29105"/>
        <note>catalytic</note>
    </ligand>
</feature>
<gene>
    <name evidence="19" type="ORF">PFISCL1PPCAC_17556</name>
</gene>
<keyword evidence="5 13" id="KW-0479">Metal-binding</keyword>
<keyword evidence="8 13" id="KW-0862">Zinc</keyword>
<comment type="subcellular location">
    <subcellularLocation>
        <location evidence="2">Secreted</location>
    </subcellularLocation>
</comment>
<dbReference type="Gene3D" id="1.10.10.1940">
    <property type="match status" value="1"/>
</dbReference>
<dbReference type="GO" id="GO:0008270">
    <property type="term" value="F:zinc ion binding"/>
    <property type="evidence" value="ECO:0007669"/>
    <property type="project" value="UniProtKB-UniRule"/>
</dbReference>
<keyword evidence="16" id="KW-1133">Transmembrane helix</keyword>
<dbReference type="InterPro" id="IPR003582">
    <property type="entry name" value="ShKT_dom"/>
</dbReference>
<evidence type="ECO:0000259" key="17">
    <source>
        <dbReference type="PROSITE" id="PS51670"/>
    </source>
</evidence>
<feature type="disulfide bond" evidence="12">
    <location>
        <begin position="433"/>
        <end position="467"/>
    </location>
</feature>
<evidence type="ECO:0000313" key="19">
    <source>
        <dbReference type="EMBL" id="GMT26259.1"/>
    </source>
</evidence>
<evidence type="ECO:0000256" key="5">
    <source>
        <dbReference type="ARBA" id="ARBA00022723"/>
    </source>
</evidence>
<dbReference type="CDD" id="cd04280">
    <property type="entry name" value="ZnMc_astacin_like"/>
    <property type="match status" value="1"/>
</dbReference>
<dbReference type="EMBL" id="BTSY01000004">
    <property type="protein sequence ID" value="GMT26259.1"/>
    <property type="molecule type" value="Genomic_DNA"/>
</dbReference>
<dbReference type="SMART" id="SM00254">
    <property type="entry name" value="ShKT"/>
    <property type="match status" value="1"/>
</dbReference>
<feature type="transmembrane region" description="Helical" evidence="16">
    <location>
        <begin position="39"/>
        <end position="57"/>
    </location>
</feature>
<evidence type="ECO:0000256" key="4">
    <source>
        <dbReference type="ARBA" id="ARBA00022670"/>
    </source>
</evidence>
<dbReference type="GO" id="GO:0006508">
    <property type="term" value="P:proteolysis"/>
    <property type="evidence" value="ECO:0007669"/>
    <property type="project" value="UniProtKB-KW"/>
</dbReference>
<keyword evidence="11 12" id="KW-1015">Disulfide bond</keyword>
<dbReference type="PANTHER" id="PTHR10127:SF883">
    <property type="entry name" value="ZINC METALLOPROTEINASE NAS-8"/>
    <property type="match status" value="1"/>
</dbReference>
<dbReference type="EC" id="3.4.24.-" evidence="14"/>
<proteinExistence type="predicted"/>
<dbReference type="SMART" id="SM00235">
    <property type="entry name" value="ZnMc"/>
    <property type="match status" value="1"/>
</dbReference>
<dbReference type="PRINTS" id="PR00480">
    <property type="entry name" value="ASTACIN"/>
</dbReference>
<evidence type="ECO:0000256" key="11">
    <source>
        <dbReference type="ARBA" id="ARBA00023157"/>
    </source>
</evidence>
<evidence type="ECO:0000256" key="1">
    <source>
        <dbReference type="ARBA" id="ARBA00002657"/>
    </source>
</evidence>
<dbReference type="PANTHER" id="PTHR10127">
    <property type="entry name" value="DISCOIDIN, CUB, EGF, LAMININ , AND ZINC METALLOPROTEASE DOMAIN CONTAINING"/>
    <property type="match status" value="1"/>
</dbReference>
<evidence type="ECO:0000256" key="9">
    <source>
        <dbReference type="ARBA" id="ARBA00023049"/>
    </source>
</evidence>
<keyword evidence="9 13" id="KW-0482">Metalloprotease</keyword>
<dbReference type="Pfam" id="PF01400">
    <property type="entry name" value="Astacin"/>
    <property type="match status" value="1"/>
</dbReference>
<keyword evidence="10" id="KW-0865">Zymogen</keyword>
<dbReference type="PROSITE" id="PS51670">
    <property type="entry name" value="SHKT"/>
    <property type="match status" value="1"/>
</dbReference>
<evidence type="ECO:0000256" key="12">
    <source>
        <dbReference type="PROSITE-ProRule" id="PRU01005"/>
    </source>
</evidence>
<evidence type="ECO:0000313" key="20">
    <source>
        <dbReference type="Proteomes" id="UP001432322"/>
    </source>
</evidence>
<evidence type="ECO:0000256" key="2">
    <source>
        <dbReference type="ARBA" id="ARBA00004613"/>
    </source>
</evidence>
<feature type="binding site" evidence="13">
    <location>
        <position position="241"/>
    </location>
    <ligand>
        <name>Zn(2+)</name>
        <dbReference type="ChEBI" id="CHEBI:29105"/>
        <note>catalytic</note>
    </ligand>
</feature>
<evidence type="ECO:0000256" key="16">
    <source>
        <dbReference type="SAM" id="Phobius"/>
    </source>
</evidence>
<name>A0AAV5W8R6_9BILA</name>
<dbReference type="InterPro" id="IPR034035">
    <property type="entry name" value="Astacin-like_dom"/>
</dbReference>
<comment type="caution">
    <text evidence="12">Lacks conserved residue(s) required for the propagation of feature annotation.</text>
</comment>
<evidence type="ECO:0000256" key="13">
    <source>
        <dbReference type="PROSITE-ProRule" id="PRU01211"/>
    </source>
</evidence>
<sequence length="496" mass="54973">SSTTDRSRTSLTADSAATPEDAQMIGTLNRTHDNRPRRCLTAAVFCLFVVAILATNVEARITEPNGSRENETFLSNDDFERPLDEDQVFLNATDFAAGEKLEKETPAQSHFLSQQLFHRGDIRGKASWRLKTKRIGARRNGVIAGIKKWPTGRIPYALSAKYNDRERAVLARSFSEYQKRTCIKFVPRTALDNDYLYIGKIDGCYSDVGRAGGRQELSLDDGCLQYDTAIHELMHSVGFYHEHERWDRDEHITILWHNIDRDAYDQFGKVDLSESSYYGQVYDYHSVMHYDSLAFSKNGFETMVAKRPEMTKVIGSAIDFSPTDILKINLMYGCTEQLAASGVVSPTNLGTFSSLGGGSLPPASLIPQPAIVPLGFPQPLPAVGGTPTAVIDGTGRLPIITQIPGSGLNNINKGGELTVDGLIKPSEVASEECRDRTNLCWRWLDRCRSFFFEKIMREFCAASCGFCTPGVSSIASAPKVARSDAPYSVPVYRQFG</sequence>
<reference evidence="19" key="1">
    <citation type="submission" date="2023-10" db="EMBL/GenBank/DDBJ databases">
        <title>Genome assembly of Pristionchus species.</title>
        <authorList>
            <person name="Yoshida K."/>
            <person name="Sommer R.J."/>
        </authorList>
    </citation>
    <scope>NUCLEOTIDE SEQUENCE</scope>
    <source>
        <strain evidence="19">RS5133</strain>
    </source>
</reference>
<feature type="region of interest" description="Disordered" evidence="15">
    <location>
        <begin position="1"/>
        <end position="22"/>
    </location>
</feature>
<keyword evidence="20" id="KW-1185">Reference proteome</keyword>
<dbReference type="GO" id="GO:0005576">
    <property type="term" value="C:extracellular region"/>
    <property type="evidence" value="ECO:0007669"/>
    <property type="project" value="UniProtKB-SubCell"/>
</dbReference>
<dbReference type="Pfam" id="PF01549">
    <property type="entry name" value="ShK"/>
    <property type="match status" value="1"/>
</dbReference>
<accession>A0AAV5W8R6</accession>
<feature type="domain" description="ShKT" evidence="17">
    <location>
        <begin position="433"/>
        <end position="467"/>
    </location>
</feature>
<dbReference type="GO" id="GO:0004222">
    <property type="term" value="F:metalloendopeptidase activity"/>
    <property type="evidence" value="ECO:0007669"/>
    <property type="project" value="UniProtKB-UniRule"/>
</dbReference>
<evidence type="ECO:0000256" key="15">
    <source>
        <dbReference type="SAM" id="MobiDB-lite"/>
    </source>
</evidence>
<comment type="function">
    <text evidence="1">Metalloprotease.</text>
</comment>
<evidence type="ECO:0000256" key="8">
    <source>
        <dbReference type="ARBA" id="ARBA00022833"/>
    </source>
</evidence>